<evidence type="ECO:0000256" key="3">
    <source>
        <dbReference type="ARBA" id="ARBA00023015"/>
    </source>
</evidence>
<dbReference type="SUPFAM" id="SSF47113">
    <property type="entry name" value="Histone-fold"/>
    <property type="match status" value="1"/>
</dbReference>
<dbReference type="EMBL" id="CP099421">
    <property type="protein sequence ID" value="USW52725.1"/>
    <property type="molecule type" value="Genomic_DNA"/>
</dbReference>
<feature type="compositionally biased region" description="Acidic residues" evidence="6">
    <location>
        <begin position="221"/>
        <end position="240"/>
    </location>
</feature>
<dbReference type="GO" id="GO:0051123">
    <property type="term" value="P:RNA polymerase II preinitiation complex assembly"/>
    <property type="evidence" value="ECO:0007669"/>
    <property type="project" value="TreeGrafter"/>
</dbReference>
<dbReference type="OrthoDB" id="341924at2759"/>
<organism evidence="7 8">
    <name type="scientific">Septoria linicola</name>
    <dbReference type="NCBI Taxonomy" id="215465"/>
    <lineage>
        <taxon>Eukaryota</taxon>
        <taxon>Fungi</taxon>
        <taxon>Dikarya</taxon>
        <taxon>Ascomycota</taxon>
        <taxon>Pezizomycotina</taxon>
        <taxon>Dothideomycetes</taxon>
        <taxon>Dothideomycetidae</taxon>
        <taxon>Mycosphaerellales</taxon>
        <taxon>Mycosphaerellaceae</taxon>
        <taxon>Septoria</taxon>
    </lineage>
</organism>
<dbReference type="InterPro" id="IPR003162">
    <property type="entry name" value="TFIID-31"/>
</dbReference>
<dbReference type="GO" id="GO:0005669">
    <property type="term" value="C:transcription factor TFIID complex"/>
    <property type="evidence" value="ECO:0007669"/>
    <property type="project" value="TreeGrafter"/>
</dbReference>
<comment type="subcellular location">
    <subcellularLocation>
        <location evidence="1">Nucleus</location>
    </subcellularLocation>
</comment>
<dbReference type="Gene3D" id="1.10.20.10">
    <property type="entry name" value="Histone, subunit A"/>
    <property type="match status" value="1"/>
</dbReference>
<evidence type="ECO:0000313" key="8">
    <source>
        <dbReference type="Proteomes" id="UP001056384"/>
    </source>
</evidence>
<dbReference type="GO" id="GO:0046982">
    <property type="term" value="F:protein heterodimerization activity"/>
    <property type="evidence" value="ECO:0007669"/>
    <property type="project" value="InterPro"/>
</dbReference>
<keyword evidence="4" id="KW-0804">Transcription</keyword>
<dbReference type="Pfam" id="PF02291">
    <property type="entry name" value="TFIID-31kDa"/>
    <property type="match status" value="1"/>
</dbReference>
<evidence type="ECO:0000256" key="5">
    <source>
        <dbReference type="ARBA" id="ARBA00023242"/>
    </source>
</evidence>
<proteinExistence type="inferred from homology"/>
<dbReference type="Proteomes" id="UP001056384">
    <property type="component" value="Chromosome 4"/>
</dbReference>
<gene>
    <name evidence="7" type="ORF">Slin15195_G060440</name>
</gene>
<name>A0A9Q9EJ75_9PEZI</name>
<comment type="similarity">
    <text evidence="2">Belongs to the TAF9 family.</text>
</comment>
<protein>
    <submittedName>
        <fullName evidence="7">Transcription initiation factor TAFII31, histone-fold</fullName>
    </submittedName>
</protein>
<sequence>MATNGQPTPPPSDQPTNTSAKTAAAADPAVPLTSAQDDGTAKRPRDARLIHAVLSNYGITTYQERVPLQLLDFAYRYTSGILSDSLRLASEGYTNVAPITTGRGKGAAGSADEGEKITVTSLRQAIAARQGYTFQGALPKEFLLSQAMERNRIALPTVGQSYGVQLPPEKYCLTGVGWNMKEEWEDEVEEDERFGAHARAAAAPGMERSASSQKKGSAAPVEDDEAMGGMEGAEDEDEEGAGSMEDVFGEDAGGDVTMGQD</sequence>
<feature type="region of interest" description="Disordered" evidence="6">
    <location>
        <begin position="1"/>
        <end position="43"/>
    </location>
</feature>
<dbReference type="InterPro" id="IPR009072">
    <property type="entry name" value="Histone-fold"/>
</dbReference>
<dbReference type="PANTHER" id="PTHR48068">
    <property type="entry name" value="TAF9 RNA POLYMERASE II, TATA BOX-BINDING PROTEIN (TBP)-ASSOCIATED FACTOR"/>
    <property type="match status" value="1"/>
</dbReference>
<evidence type="ECO:0000256" key="4">
    <source>
        <dbReference type="ARBA" id="ARBA00023163"/>
    </source>
</evidence>
<reference evidence="7" key="1">
    <citation type="submission" date="2022-06" db="EMBL/GenBank/DDBJ databases">
        <title>Complete genome sequences of two strains of the flax pathogen Septoria linicola.</title>
        <authorList>
            <person name="Lapalu N."/>
            <person name="Simon A."/>
            <person name="Demenou B."/>
            <person name="Paumier D."/>
            <person name="Guillot M.-P."/>
            <person name="Gout L."/>
            <person name="Valade R."/>
        </authorList>
    </citation>
    <scope>NUCLEOTIDE SEQUENCE</scope>
    <source>
        <strain evidence="7">SE15195</strain>
    </source>
</reference>
<dbReference type="GO" id="GO:0003713">
    <property type="term" value="F:transcription coactivator activity"/>
    <property type="evidence" value="ECO:0007669"/>
    <property type="project" value="TreeGrafter"/>
</dbReference>
<dbReference type="PANTHER" id="PTHR48068:SF4">
    <property type="entry name" value="TATA-BOX BINDING PROTEIN ASSOCIATED FACTOR 9"/>
    <property type="match status" value="1"/>
</dbReference>
<dbReference type="CDD" id="cd07979">
    <property type="entry name" value="HFD_TAF9"/>
    <property type="match status" value="1"/>
</dbReference>
<keyword evidence="5" id="KW-0539">Nucleus</keyword>
<evidence type="ECO:0000256" key="6">
    <source>
        <dbReference type="SAM" id="MobiDB-lite"/>
    </source>
</evidence>
<feature type="compositionally biased region" description="Low complexity" evidence="6">
    <location>
        <begin position="15"/>
        <end position="35"/>
    </location>
</feature>
<dbReference type="InterPro" id="IPR051431">
    <property type="entry name" value="TFIID_subunit_9"/>
</dbReference>
<dbReference type="GO" id="GO:0000124">
    <property type="term" value="C:SAGA complex"/>
    <property type="evidence" value="ECO:0007669"/>
    <property type="project" value="TreeGrafter"/>
</dbReference>
<dbReference type="GO" id="GO:0016251">
    <property type="term" value="F:RNA polymerase II general transcription initiation factor activity"/>
    <property type="evidence" value="ECO:0007669"/>
    <property type="project" value="TreeGrafter"/>
</dbReference>
<accession>A0A9Q9EJ75</accession>
<evidence type="ECO:0000313" key="7">
    <source>
        <dbReference type="EMBL" id="USW52725.1"/>
    </source>
</evidence>
<evidence type="ECO:0000256" key="1">
    <source>
        <dbReference type="ARBA" id="ARBA00004123"/>
    </source>
</evidence>
<keyword evidence="3" id="KW-0805">Transcription regulation</keyword>
<evidence type="ECO:0000256" key="2">
    <source>
        <dbReference type="ARBA" id="ARBA00007646"/>
    </source>
</evidence>
<keyword evidence="8" id="KW-1185">Reference proteome</keyword>
<dbReference type="AlphaFoldDB" id="A0A9Q9EJ75"/>
<feature type="region of interest" description="Disordered" evidence="6">
    <location>
        <begin position="188"/>
        <end position="261"/>
    </location>
</feature>